<dbReference type="GO" id="GO:0016020">
    <property type="term" value="C:membrane"/>
    <property type="evidence" value="ECO:0007669"/>
    <property type="project" value="UniProtKB-SubCell"/>
</dbReference>
<dbReference type="InterPro" id="IPR003593">
    <property type="entry name" value="AAA+_ATPase"/>
</dbReference>
<evidence type="ECO:0000256" key="10">
    <source>
        <dbReference type="ARBA" id="ARBA00022989"/>
    </source>
</evidence>
<dbReference type="InterPro" id="IPR050173">
    <property type="entry name" value="ABC_transporter_C-like"/>
</dbReference>
<comment type="similarity">
    <text evidence="2">Belongs to the ABC transporter superfamily. ABCC family. Conjugate transporter (TC 3.A.1.208) subfamily.</text>
</comment>
<dbReference type="OrthoDB" id="6500128at2759"/>
<feature type="transmembrane region" description="Helical" evidence="13">
    <location>
        <begin position="995"/>
        <end position="1014"/>
    </location>
</feature>
<evidence type="ECO:0000259" key="14">
    <source>
        <dbReference type="PROSITE" id="PS50893"/>
    </source>
</evidence>
<dbReference type="PROSITE" id="PS50893">
    <property type="entry name" value="ABC_TRANSPORTER_2"/>
    <property type="match status" value="2"/>
</dbReference>
<evidence type="ECO:0000256" key="12">
    <source>
        <dbReference type="ARBA" id="ARBA00034018"/>
    </source>
</evidence>
<feature type="transmembrane region" description="Helical" evidence="13">
    <location>
        <begin position="57"/>
        <end position="79"/>
    </location>
</feature>
<evidence type="ECO:0000256" key="3">
    <source>
        <dbReference type="ARBA" id="ARBA00012191"/>
    </source>
</evidence>
<dbReference type="InterPro" id="IPR036640">
    <property type="entry name" value="ABC1_TM_sf"/>
</dbReference>
<organism evidence="16 17">
    <name type="scientific">Rhamnella rubrinervis</name>
    <dbReference type="NCBI Taxonomy" id="2594499"/>
    <lineage>
        <taxon>Eukaryota</taxon>
        <taxon>Viridiplantae</taxon>
        <taxon>Streptophyta</taxon>
        <taxon>Embryophyta</taxon>
        <taxon>Tracheophyta</taxon>
        <taxon>Spermatophyta</taxon>
        <taxon>Magnoliopsida</taxon>
        <taxon>eudicotyledons</taxon>
        <taxon>Gunneridae</taxon>
        <taxon>Pentapetalae</taxon>
        <taxon>rosids</taxon>
        <taxon>fabids</taxon>
        <taxon>Rosales</taxon>
        <taxon>Rhamnaceae</taxon>
        <taxon>rhamnoid group</taxon>
        <taxon>Rhamneae</taxon>
        <taxon>Rhamnella</taxon>
    </lineage>
</organism>
<dbReference type="FunFam" id="1.20.1560.10:FF:000037">
    <property type="entry name" value="ATP-binding cassette subfamily C member 10"/>
    <property type="match status" value="1"/>
</dbReference>
<keyword evidence="4" id="KW-0813">Transport</keyword>
<feature type="domain" description="ABC transmembrane type-1" evidence="15">
    <location>
        <begin position="857"/>
        <end position="1143"/>
    </location>
</feature>
<dbReference type="EMBL" id="VOIH02000003">
    <property type="protein sequence ID" value="KAF3450978.1"/>
    <property type="molecule type" value="Genomic_DNA"/>
</dbReference>
<dbReference type="CDD" id="cd18605">
    <property type="entry name" value="ABC_6TM_MRP7_D2_like"/>
    <property type="match status" value="1"/>
</dbReference>
<keyword evidence="17" id="KW-1185">Reference proteome</keyword>
<dbReference type="FunFam" id="1.20.1560.10:FF:000002">
    <property type="entry name" value="ABC transporter C family member 5"/>
    <property type="match status" value="1"/>
</dbReference>
<keyword evidence="11 13" id="KW-0472">Membrane</keyword>
<feature type="domain" description="ABC transmembrane type-1" evidence="15">
    <location>
        <begin position="239"/>
        <end position="514"/>
    </location>
</feature>
<dbReference type="Pfam" id="PF00664">
    <property type="entry name" value="ABC_membrane"/>
    <property type="match status" value="2"/>
</dbReference>
<dbReference type="PROSITE" id="PS50929">
    <property type="entry name" value="ABC_TM1F"/>
    <property type="match status" value="2"/>
</dbReference>
<dbReference type="CDD" id="cd18598">
    <property type="entry name" value="ABC_6TM_MRP7_D1_like"/>
    <property type="match status" value="1"/>
</dbReference>
<evidence type="ECO:0000256" key="1">
    <source>
        <dbReference type="ARBA" id="ARBA00004370"/>
    </source>
</evidence>
<dbReference type="PANTHER" id="PTHR24223:SF330">
    <property type="entry name" value="ATP-BINDING CASSETTE SUB-FAMILY C MEMBER 10"/>
    <property type="match status" value="1"/>
</dbReference>
<dbReference type="SMART" id="SM00382">
    <property type="entry name" value="AAA"/>
    <property type="match status" value="2"/>
</dbReference>
<dbReference type="CDD" id="cd03250">
    <property type="entry name" value="ABCC_MRP_domain1"/>
    <property type="match status" value="1"/>
</dbReference>
<feature type="transmembrane region" description="Helical" evidence="13">
    <location>
        <begin position="1116"/>
        <end position="1135"/>
    </location>
</feature>
<dbReference type="Gene3D" id="3.40.50.300">
    <property type="entry name" value="P-loop containing nucleotide triphosphate hydrolases"/>
    <property type="match status" value="2"/>
</dbReference>
<dbReference type="EC" id="7.6.2.2" evidence="3"/>
<feature type="transmembrane region" description="Helical" evidence="13">
    <location>
        <begin position="99"/>
        <end position="126"/>
    </location>
</feature>
<dbReference type="CDD" id="cd03244">
    <property type="entry name" value="ABCC_MRP_domain2"/>
    <property type="match status" value="1"/>
</dbReference>
<feature type="domain" description="ABC transporter" evidence="14">
    <location>
        <begin position="553"/>
        <end position="787"/>
    </location>
</feature>
<feature type="domain" description="ABC transporter" evidence="14">
    <location>
        <begin position="1178"/>
        <end position="1411"/>
    </location>
</feature>
<dbReference type="InterPro" id="IPR011527">
    <property type="entry name" value="ABC1_TM_dom"/>
</dbReference>
<evidence type="ECO:0000256" key="13">
    <source>
        <dbReference type="SAM" id="Phobius"/>
    </source>
</evidence>
<dbReference type="Proteomes" id="UP000796880">
    <property type="component" value="Unassembled WGS sequence"/>
</dbReference>
<dbReference type="PROSITE" id="PS00211">
    <property type="entry name" value="ABC_TRANSPORTER_1"/>
    <property type="match status" value="2"/>
</dbReference>
<reference evidence="16" key="1">
    <citation type="submission" date="2020-03" db="EMBL/GenBank/DDBJ databases">
        <title>A high-quality chromosome-level genome assembly of a woody plant with both climbing and erect habits, Rhamnella rubrinervis.</title>
        <authorList>
            <person name="Lu Z."/>
            <person name="Yang Y."/>
            <person name="Zhu X."/>
            <person name="Sun Y."/>
        </authorList>
    </citation>
    <scope>NUCLEOTIDE SEQUENCE</scope>
    <source>
        <strain evidence="16">BYM</strain>
        <tissue evidence="16">Leaf</tissue>
    </source>
</reference>
<evidence type="ECO:0000256" key="8">
    <source>
        <dbReference type="ARBA" id="ARBA00022840"/>
    </source>
</evidence>
<dbReference type="GO" id="GO:0016887">
    <property type="term" value="F:ATP hydrolysis activity"/>
    <property type="evidence" value="ECO:0007669"/>
    <property type="project" value="InterPro"/>
</dbReference>
<feature type="transmembrane region" description="Helical" evidence="13">
    <location>
        <begin position="1086"/>
        <end position="1104"/>
    </location>
</feature>
<evidence type="ECO:0000256" key="11">
    <source>
        <dbReference type="ARBA" id="ARBA00023136"/>
    </source>
</evidence>
<feature type="transmembrane region" description="Helical" evidence="13">
    <location>
        <begin position="847"/>
        <end position="868"/>
    </location>
</feature>
<evidence type="ECO:0000259" key="15">
    <source>
        <dbReference type="PROSITE" id="PS50929"/>
    </source>
</evidence>
<dbReference type="FunFam" id="3.40.50.300:FF:000630">
    <property type="entry name" value="ATP-binding cassette (ABC) transporter, putative"/>
    <property type="match status" value="1"/>
</dbReference>
<evidence type="ECO:0000256" key="6">
    <source>
        <dbReference type="ARBA" id="ARBA00022737"/>
    </source>
</evidence>
<accession>A0A8K0HF39</accession>
<feature type="transmembrane region" description="Helical" evidence="13">
    <location>
        <begin position="970"/>
        <end position="989"/>
    </location>
</feature>
<evidence type="ECO:0000313" key="17">
    <source>
        <dbReference type="Proteomes" id="UP000796880"/>
    </source>
</evidence>
<name>A0A8K0HF39_9ROSA</name>
<comment type="caution">
    <text evidence="16">The sequence shown here is derived from an EMBL/GenBank/DDBJ whole genome shotgun (WGS) entry which is preliminary data.</text>
</comment>
<evidence type="ECO:0000256" key="5">
    <source>
        <dbReference type="ARBA" id="ARBA00022692"/>
    </source>
</evidence>
<keyword evidence="7" id="KW-0547">Nucleotide-binding</keyword>
<evidence type="ECO:0000256" key="2">
    <source>
        <dbReference type="ARBA" id="ARBA00009726"/>
    </source>
</evidence>
<evidence type="ECO:0000256" key="9">
    <source>
        <dbReference type="ARBA" id="ARBA00022967"/>
    </source>
</evidence>
<feature type="transmembrane region" description="Helical" evidence="13">
    <location>
        <begin position="455"/>
        <end position="479"/>
    </location>
</feature>
<keyword evidence="9" id="KW-1278">Translocase</keyword>
<evidence type="ECO:0000256" key="7">
    <source>
        <dbReference type="ARBA" id="ARBA00022741"/>
    </source>
</evidence>
<comment type="catalytic activity">
    <reaction evidence="12">
        <text>ATP + H2O + xenobioticSide 1 = ADP + phosphate + xenobioticSide 2.</text>
        <dbReference type="EC" id="7.6.2.2"/>
    </reaction>
</comment>
<gene>
    <name evidence="16" type="ORF">FNV43_RR07067</name>
</gene>
<feature type="transmembrane region" description="Helical" evidence="13">
    <location>
        <begin position="895"/>
        <end position="916"/>
    </location>
</feature>
<feature type="transmembrane region" description="Helical" evidence="13">
    <location>
        <begin position="361"/>
        <end position="385"/>
    </location>
</feature>
<dbReference type="SUPFAM" id="SSF52540">
    <property type="entry name" value="P-loop containing nucleoside triphosphate hydrolases"/>
    <property type="match status" value="2"/>
</dbReference>
<dbReference type="FunFam" id="3.40.50.300:FF:002065">
    <property type="entry name" value="ABC transporter C family member 13"/>
    <property type="match status" value="1"/>
</dbReference>
<feature type="transmembrane region" description="Helical" evidence="13">
    <location>
        <begin position="485"/>
        <end position="513"/>
    </location>
</feature>
<dbReference type="InterPro" id="IPR027417">
    <property type="entry name" value="P-loop_NTPase"/>
</dbReference>
<sequence>MLATSLSWTTTAVKQKAARAHNFGFGANVLTVLIIAVLGITKRNGRRSWRINLSEKVFLYFLPSLGVCVTFLDTVLLLKKALQGELIALHEWFLRCSRFAVWVLTCLKESCIALLDIMFALSINIIRIKRGSPKGSSMEDPLLSNDVDLEEGGHRDTGSMQSCLDLMTFKSITTVMNHGATKQLDFEDLLQLPIDMDPISCHDQLLNCWQSQHTNNRSNPSLFRAICCAYGWPYVRLGLLKVVNDSVGFVGPMLLNQLIRFLQQGSGHPVGYVLAISLGLTSIFKSFLDTQYTFHLSKLRLKLRSSIMTVIYQKCLCINLAERSKFSEGEIQTFMSVDADRTINLCNSLHDIWSLPFQIGVALYLLYTQVKFAFVSGILITIALIPVNKWISEMIASATEKMMKQKDERIRRTGELLTHIRTLKMYAWELLFSSWLMKTRSSEVMHLTTRKYLDAWCVFFWATTPTLFSLFTFGLFTLTGHQLDAAMVFTCLALFNTLISPLNSFPWVINGLIDAFISTRRLSRFLSCSDCNSKPEKTAESSTQFSSNDRSEFTFEDMAIVFHDACCAWSTSDVEEQMLVLNHVNLNLPRGSFIAVIGEVGSGKSSLLNSILGEMRLVNGSIHSYGSIAYVPQVPWILSGTIRDNILFGKNYDPERYLDTLKACALEVDISLMVGGDMAYIGEKGVNLSGGQRARLALARAVYHGSDIVLLDDVLSAVDAQVGRWILYNAIMGPLMKGKTCVVSTHSVQAISSADIIIVMDKGHVKWVGSSTDLSLSSYSALSPLNELDTIAHVQGQECIMDACQETEQKLPVEESTAFRASEGAQEIIEVEARKEGRVELAVYKNYAAFSGWVITVVICISAVLMQASRNGNDLWLSYWVDTTASHQKEYSTSFYLAILGMFCIINSFLTLVRAFSFAFGGLRAAVKVHNTLLEKLVNAPVRFFDQTPGGRILNRMSSDLYTIDDSLPFILNILVANFVGLLGIAVVLSYVQVLFLLLLLPFWYIYSKLQLFYRSTSRELRRLDSVSRSPIYASFTETLDGSSTIRAFKSEECFLANFIKHLRLYQQTTYTELTASLWLSLRIQLLAAFIISFIAVMAVIGSHGTLPISFGTPGLVGLALSYAAPLVSLLGSFLTSFTETEKEMVSVERALEYMDIPEEELHGDQSLNPTWPFQGLIEFRNVTLRYMPSFPAALKDITFTIEGGMQVGIIGRTGAGKSSVLNALFRLTPICRGCIIVDGINIADVPARNLRSHFAVVPQSPFLFEGSLRENLDPFGVSDDSKIWKALERCHVKEEVEALGGLDIHIKQSGMSFSVGQRQLLCLARALLKFSKVLCLDECTASVDTQTATILQNTISSECRGMTVITIAHRISTVLNMDNILILDRGILVEQGNPQALLQNGLSRFSNFAKASTM</sequence>
<keyword evidence="10 13" id="KW-1133">Transmembrane helix</keyword>
<dbReference type="GO" id="GO:0005524">
    <property type="term" value="F:ATP binding"/>
    <property type="evidence" value="ECO:0007669"/>
    <property type="project" value="UniProtKB-KW"/>
</dbReference>
<evidence type="ECO:0000313" key="16">
    <source>
        <dbReference type="EMBL" id="KAF3450978.1"/>
    </source>
</evidence>
<protein>
    <recommendedName>
        <fullName evidence="3">ABC-type xenobiotic transporter</fullName>
        <ecNumber evidence="3">7.6.2.2</ecNumber>
    </recommendedName>
</protein>
<comment type="subcellular location">
    <subcellularLocation>
        <location evidence="1">Membrane</location>
    </subcellularLocation>
</comment>
<evidence type="ECO:0000256" key="4">
    <source>
        <dbReference type="ARBA" id="ARBA00022448"/>
    </source>
</evidence>
<dbReference type="InterPro" id="IPR003439">
    <property type="entry name" value="ABC_transporter-like_ATP-bd"/>
</dbReference>
<dbReference type="Pfam" id="PF00005">
    <property type="entry name" value="ABC_tran"/>
    <property type="match status" value="2"/>
</dbReference>
<dbReference type="InterPro" id="IPR017871">
    <property type="entry name" value="ABC_transporter-like_CS"/>
</dbReference>
<keyword evidence="8" id="KW-0067">ATP-binding</keyword>
<keyword evidence="5 13" id="KW-0812">Transmembrane</keyword>
<dbReference type="PANTHER" id="PTHR24223">
    <property type="entry name" value="ATP-BINDING CASSETTE SUB-FAMILY C"/>
    <property type="match status" value="1"/>
</dbReference>
<dbReference type="SUPFAM" id="SSF90123">
    <property type="entry name" value="ABC transporter transmembrane region"/>
    <property type="match status" value="2"/>
</dbReference>
<keyword evidence="6" id="KW-0677">Repeat</keyword>
<dbReference type="Gene3D" id="1.20.1560.10">
    <property type="entry name" value="ABC transporter type 1, transmembrane domain"/>
    <property type="match status" value="2"/>
</dbReference>
<proteinExistence type="inferred from homology"/>
<feature type="transmembrane region" description="Helical" evidence="13">
    <location>
        <begin position="20"/>
        <end position="41"/>
    </location>
</feature>
<dbReference type="GO" id="GO:0008559">
    <property type="term" value="F:ABC-type xenobiotic transporter activity"/>
    <property type="evidence" value="ECO:0007669"/>
    <property type="project" value="UniProtKB-EC"/>
</dbReference>